<feature type="compositionally biased region" description="Basic residues" evidence="1">
    <location>
        <begin position="139"/>
        <end position="158"/>
    </location>
</feature>
<organism evidence="2 3">
    <name type="scientific">Daphnia magna</name>
    <dbReference type="NCBI Taxonomy" id="35525"/>
    <lineage>
        <taxon>Eukaryota</taxon>
        <taxon>Metazoa</taxon>
        <taxon>Ecdysozoa</taxon>
        <taxon>Arthropoda</taxon>
        <taxon>Crustacea</taxon>
        <taxon>Branchiopoda</taxon>
        <taxon>Diplostraca</taxon>
        <taxon>Cladocera</taxon>
        <taxon>Anomopoda</taxon>
        <taxon>Daphniidae</taxon>
        <taxon>Daphnia</taxon>
    </lineage>
</organism>
<evidence type="ECO:0000313" key="3">
    <source>
        <dbReference type="Proteomes" id="UP001234178"/>
    </source>
</evidence>
<keyword evidence="3" id="KW-1185">Reference proteome</keyword>
<name>A0ABR0B8T6_9CRUS</name>
<accession>A0ABR0B8T6</accession>
<gene>
    <name evidence="2" type="ORF">OUZ56_032403</name>
</gene>
<feature type="compositionally biased region" description="Basic and acidic residues" evidence="1">
    <location>
        <begin position="57"/>
        <end position="72"/>
    </location>
</feature>
<comment type="caution">
    <text evidence="2">The sequence shown here is derived from an EMBL/GenBank/DDBJ whole genome shotgun (WGS) entry which is preliminary data.</text>
</comment>
<feature type="compositionally biased region" description="Basic and acidic residues" evidence="1">
    <location>
        <begin position="79"/>
        <end position="90"/>
    </location>
</feature>
<evidence type="ECO:0000313" key="2">
    <source>
        <dbReference type="EMBL" id="KAK4044996.1"/>
    </source>
</evidence>
<feature type="compositionally biased region" description="Acidic residues" evidence="1">
    <location>
        <begin position="111"/>
        <end position="120"/>
    </location>
</feature>
<proteinExistence type="predicted"/>
<feature type="region of interest" description="Disordered" evidence="1">
    <location>
        <begin position="14"/>
        <end position="165"/>
    </location>
</feature>
<protein>
    <submittedName>
        <fullName evidence="2">Uncharacterized protein</fullName>
    </submittedName>
</protein>
<dbReference type="EMBL" id="JAOYFB010000041">
    <property type="protein sequence ID" value="KAK4044996.1"/>
    <property type="molecule type" value="Genomic_DNA"/>
</dbReference>
<sequence>MRFEDCRIAQVGAEGEHARMGEGVPAVEAERPSEVDTVAGKNNKYSTEAPPAGGVRGETEGYEHISEGKCPEGDAEEAAGAKDTRIENPSDSKMMAAKVDAVRDEVGGVGEEGEPEEEEARLDGAAWERAAHEGGNHGQSKRRKYWNPRQKRFHTRNPRRGDPLTQIRSAIAKTQRALPAASGRRGRWCWRRRREGRLAGPEVGSRGEGASFIATTLGFAVTLRGDRRVEASSAVGERSPSAYRRQAQKAEPPNFGS</sequence>
<feature type="region of interest" description="Disordered" evidence="1">
    <location>
        <begin position="231"/>
        <end position="257"/>
    </location>
</feature>
<evidence type="ECO:0000256" key="1">
    <source>
        <dbReference type="SAM" id="MobiDB-lite"/>
    </source>
</evidence>
<dbReference type="Proteomes" id="UP001234178">
    <property type="component" value="Unassembled WGS sequence"/>
</dbReference>
<reference evidence="2 3" key="1">
    <citation type="journal article" date="2023" name="Nucleic Acids Res.">
        <title>The hologenome of Daphnia magna reveals possible DNA methylation and microbiome-mediated evolution of the host genome.</title>
        <authorList>
            <person name="Chaturvedi A."/>
            <person name="Li X."/>
            <person name="Dhandapani V."/>
            <person name="Marshall H."/>
            <person name="Kissane S."/>
            <person name="Cuenca-Cambronero M."/>
            <person name="Asole G."/>
            <person name="Calvet F."/>
            <person name="Ruiz-Romero M."/>
            <person name="Marangio P."/>
            <person name="Guigo R."/>
            <person name="Rago D."/>
            <person name="Mirbahai L."/>
            <person name="Eastwood N."/>
            <person name="Colbourne J.K."/>
            <person name="Zhou J."/>
            <person name="Mallon E."/>
            <person name="Orsini L."/>
        </authorList>
    </citation>
    <scope>NUCLEOTIDE SEQUENCE [LARGE SCALE GENOMIC DNA]</scope>
    <source>
        <strain evidence="2">LRV0_1</strain>
    </source>
</reference>